<dbReference type="EMBL" id="LWDF02001706">
    <property type="protein sequence ID" value="KAE8237616.1"/>
    <property type="molecule type" value="Genomic_DNA"/>
</dbReference>
<comment type="caution">
    <text evidence="2">The sequence shown here is derived from an EMBL/GenBank/DDBJ whole genome shotgun (WGS) entry which is preliminary data.</text>
</comment>
<gene>
    <name evidence="2" type="ORF">A4X13_0g8708</name>
</gene>
<evidence type="ECO:0000313" key="3">
    <source>
        <dbReference type="Proteomes" id="UP000077521"/>
    </source>
</evidence>
<feature type="compositionally biased region" description="Low complexity" evidence="1">
    <location>
        <begin position="160"/>
        <end position="177"/>
    </location>
</feature>
<evidence type="ECO:0000313" key="2">
    <source>
        <dbReference type="EMBL" id="KAE8237616.1"/>
    </source>
</evidence>
<feature type="region of interest" description="Disordered" evidence="1">
    <location>
        <begin position="37"/>
        <end position="72"/>
    </location>
</feature>
<protein>
    <submittedName>
        <fullName evidence="2">Uncharacterized protein</fullName>
    </submittedName>
</protein>
<name>A0A8T8SE18_9BASI</name>
<accession>A0A8T8SE18</accession>
<organism evidence="2 3">
    <name type="scientific">Tilletia indica</name>
    <dbReference type="NCBI Taxonomy" id="43049"/>
    <lineage>
        <taxon>Eukaryota</taxon>
        <taxon>Fungi</taxon>
        <taxon>Dikarya</taxon>
        <taxon>Basidiomycota</taxon>
        <taxon>Ustilaginomycotina</taxon>
        <taxon>Exobasidiomycetes</taxon>
        <taxon>Tilletiales</taxon>
        <taxon>Tilletiaceae</taxon>
        <taxon>Tilletia</taxon>
    </lineage>
</organism>
<evidence type="ECO:0000256" key="1">
    <source>
        <dbReference type="SAM" id="MobiDB-lite"/>
    </source>
</evidence>
<proteinExistence type="predicted"/>
<feature type="compositionally biased region" description="Basic and acidic residues" evidence="1">
    <location>
        <begin position="44"/>
        <end position="53"/>
    </location>
</feature>
<dbReference type="AlphaFoldDB" id="A0A8T8SE18"/>
<keyword evidence="3" id="KW-1185">Reference proteome</keyword>
<reference evidence="2" key="1">
    <citation type="submission" date="2016-04" db="EMBL/GenBank/DDBJ databases">
        <authorList>
            <person name="Nguyen H.D."/>
            <person name="Samba Siva P."/>
            <person name="Cullis J."/>
            <person name="Levesque C.A."/>
            <person name="Hambleton S."/>
        </authorList>
    </citation>
    <scope>NUCLEOTIDE SEQUENCE</scope>
    <source>
        <strain evidence="2">DAOMC 236416</strain>
    </source>
</reference>
<reference evidence="2" key="2">
    <citation type="journal article" date="2019" name="IMA Fungus">
        <title>Genome sequencing and comparison of five Tilletia species to identify candidate genes for the detection of regulated species infecting wheat.</title>
        <authorList>
            <person name="Nguyen H.D.T."/>
            <person name="Sultana T."/>
            <person name="Kesanakurti P."/>
            <person name="Hambleton S."/>
        </authorList>
    </citation>
    <scope>NUCLEOTIDE SEQUENCE</scope>
    <source>
        <strain evidence="2">DAOMC 236416</strain>
    </source>
</reference>
<dbReference type="Proteomes" id="UP000077521">
    <property type="component" value="Unassembled WGS sequence"/>
</dbReference>
<sequence length="419" mass="46648">MRADPVFNNFMKRLAHMIQRTGPAGFPLCLSSHTEDSQASWMEHPQDRRDRSLSRSPVTHLHPQPAGSPSSCLMASADQIDRWAGRTMLHEVMGGYLQTELGHCISDHRHLRQVHRPLHLPLTHPHLYQVVCWRSRYHCHESVPTRLAFTSIHPASLARSRNSTPSLSTHSSSAPQSNPIQHSHGMIARNSHTPQYEHARHISSSWRNPYQSSLRTHWLPCMVTTHDLRTPALARSALGSALCWVGKYDEAGENGDFIAYGFNQCALAELCRLGFSGWSASFFLGWSNKYDSNNDNGGTGSQSTPCRAYRQGELRPRIPSSNLPWVIVELALLRDGVERTMTERTMTPGDEGEVSDVSAGAGRNLVWTTYAALALAIRRRLQIIICGPATSGFLTGTAVPGWQPRHTNEGLRSCHLGFS</sequence>
<feature type="region of interest" description="Disordered" evidence="1">
    <location>
        <begin position="159"/>
        <end position="184"/>
    </location>
</feature>